<dbReference type="SUPFAM" id="SSF64593">
    <property type="entry name" value="Intermediate filament protein, coiled coil region"/>
    <property type="match status" value="1"/>
</dbReference>
<dbReference type="STRING" id="400727.A0A2T7PIH3"/>
<dbReference type="InterPro" id="IPR036415">
    <property type="entry name" value="Lamin_tail_dom_sf"/>
</dbReference>
<dbReference type="GO" id="GO:0005882">
    <property type="term" value="C:intermediate filament"/>
    <property type="evidence" value="ECO:0007669"/>
    <property type="project" value="UniProtKB-KW"/>
</dbReference>
<feature type="region of interest" description="Disordered" evidence="4">
    <location>
        <begin position="782"/>
        <end position="819"/>
    </location>
</feature>
<proteinExistence type="predicted"/>
<dbReference type="InterPro" id="IPR039008">
    <property type="entry name" value="IF_rod_dom"/>
</dbReference>
<sequence>MATEQTDVSFTRVKWWSHTTYSKDREGQLEGTFHLAVPDNTRSGADNTTVTTSAGSTITSAPFPAIKTQEVTVGQIDTMNYQTGMDGYTAMNSTSFSRTREKEELQRLNERFASYVQRVRQQSDHNNQIDSTALMRSTKLLDDEIHNIKNLYETELEKLRKEQESLQKDKAALQVQESKHLKSLTDAQDRLTVEIERNRKLIDEIHNYQLKIGSMEVEIHEMRLSSTRPMEEIEQLKRSTENQLREAETWRRRYEHEIILNREAESKIQQLKQKLDFDEKVNDQRVAELQSRLESAAATILNLEEKLQDLTVLKTQIDSNSATIEHLETEKIHLQRDIAELQAGTRNLEGQVASLQHQKQTLENILATERCRAAENAQNLERKLREVQDLLFNKMKEVSTAQEQNIPLKFEIDTFKALLEEEEKRLKIPLAFMNTLPTPAVSTPSFFAASNVPPCNNANLRSLGNNANLPSLGSNTNLPSLGSNTNLPSLGNSAPMSAFPATSSVLPYSNANVTTRSNSTSTTAATAGPTVNINSEVSIPPVLDSSLPEALQAAPIPSACLGPCLTNIRMTMSLTPIYVYESSPSLNRLEAEPSLHNINSARVKSAPAGRKHNLNLVSTSLGQGHDYFDEMFHDLEQDTLTTSVRPKTSPVPSTYNDYRVSTTSATGDIKISEVCPDGTYISLYNDGVEEAEIGGYMIQQNVGGHPVSVYRFPPRTKFTPYSTITVHADSSNNKQHSPPTSFVWNEQQKWGTGPECTTILCRPNGQAIAWTTAAHRFNRDSFQELPKEHNSDGVKGTSDSDRCGDGEDDENASLTETMLKDCSTRAEPVCLRREKQQPPSLVTNKHPHGANVSSVTHPHAGQPRIQSTSRLNPAPGQPYTGGLVPKLAAPPPESMCLE</sequence>
<dbReference type="SUPFAM" id="SSF74853">
    <property type="entry name" value="Lamin A/C globular tail domain"/>
    <property type="match status" value="1"/>
</dbReference>
<feature type="coiled-coil region" evidence="3">
    <location>
        <begin position="149"/>
        <end position="176"/>
    </location>
</feature>
<keyword evidence="1" id="KW-0403">Intermediate filament</keyword>
<dbReference type="AlphaFoldDB" id="A0A2T7PIH3"/>
<gene>
    <name evidence="6" type="ORF">C0Q70_04448</name>
</gene>
<dbReference type="PANTHER" id="PTHR47012:SF3">
    <property type="entry name" value="LAMIN TAIL DOMAIN CONTAINING 1"/>
    <property type="match status" value="1"/>
</dbReference>
<dbReference type="GO" id="GO:0005635">
    <property type="term" value="C:nuclear envelope"/>
    <property type="evidence" value="ECO:0007669"/>
    <property type="project" value="TreeGrafter"/>
</dbReference>
<comment type="caution">
    <text evidence="6">The sequence shown here is derived from an EMBL/GenBank/DDBJ whole genome shotgun (WGS) entry which is preliminary data.</text>
</comment>
<accession>A0A2T7PIH3</accession>
<feature type="region of interest" description="Disordered" evidence="4">
    <location>
        <begin position="834"/>
        <end position="898"/>
    </location>
</feature>
<evidence type="ECO:0000256" key="1">
    <source>
        <dbReference type="ARBA" id="ARBA00022754"/>
    </source>
</evidence>
<dbReference type="InterPro" id="IPR042840">
    <property type="entry name" value="LMNTD1"/>
</dbReference>
<dbReference type="GO" id="GO:0005737">
    <property type="term" value="C:cytoplasm"/>
    <property type="evidence" value="ECO:0007669"/>
    <property type="project" value="TreeGrafter"/>
</dbReference>
<dbReference type="Gene3D" id="2.60.40.1260">
    <property type="entry name" value="Lamin Tail domain"/>
    <property type="match status" value="1"/>
</dbReference>
<feature type="coiled-coil region" evidence="3">
    <location>
        <begin position="230"/>
        <end position="397"/>
    </location>
</feature>
<name>A0A2T7PIH3_POMCA</name>
<keyword evidence="7" id="KW-1185">Reference proteome</keyword>
<dbReference type="Gene3D" id="1.20.5.170">
    <property type="match status" value="1"/>
</dbReference>
<evidence type="ECO:0000256" key="3">
    <source>
        <dbReference type="SAM" id="Coils"/>
    </source>
</evidence>
<protein>
    <recommendedName>
        <fullName evidence="5">LTD domain-containing protein</fullName>
    </recommendedName>
</protein>
<dbReference type="InterPro" id="IPR001322">
    <property type="entry name" value="Lamin_tail_dom"/>
</dbReference>
<dbReference type="Pfam" id="PF00038">
    <property type="entry name" value="Filament"/>
    <property type="match status" value="1"/>
</dbReference>
<evidence type="ECO:0000313" key="7">
    <source>
        <dbReference type="Proteomes" id="UP000245119"/>
    </source>
</evidence>
<dbReference type="EMBL" id="PZQS01000003">
    <property type="protein sequence ID" value="PVD33197.1"/>
    <property type="molecule type" value="Genomic_DNA"/>
</dbReference>
<evidence type="ECO:0000256" key="2">
    <source>
        <dbReference type="ARBA" id="ARBA00023054"/>
    </source>
</evidence>
<feature type="compositionally biased region" description="Pro residues" evidence="4">
    <location>
        <begin position="888"/>
        <end position="898"/>
    </location>
</feature>
<dbReference type="PROSITE" id="PS51841">
    <property type="entry name" value="LTD"/>
    <property type="match status" value="1"/>
</dbReference>
<dbReference type="OrthoDB" id="102442at2759"/>
<reference evidence="6 7" key="1">
    <citation type="submission" date="2018-04" db="EMBL/GenBank/DDBJ databases">
        <title>The genome of golden apple snail Pomacea canaliculata provides insight into stress tolerance and invasive adaptation.</title>
        <authorList>
            <person name="Liu C."/>
            <person name="Liu B."/>
            <person name="Ren Y."/>
            <person name="Zhang Y."/>
            <person name="Wang H."/>
            <person name="Li S."/>
            <person name="Jiang F."/>
            <person name="Yin L."/>
            <person name="Zhang G."/>
            <person name="Qian W."/>
            <person name="Fan W."/>
        </authorList>
    </citation>
    <scope>NUCLEOTIDE SEQUENCE [LARGE SCALE GENOMIC DNA]</scope>
    <source>
        <strain evidence="6">SZHN2017</strain>
        <tissue evidence="6">Muscle</tissue>
    </source>
</reference>
<dbReference type="PANTHER" id="PTHR47012">
    <property type="entry name" value="LAMIN TAIL DOMAIN-CONTAINING PROTEIN 1"/>
    <property type="match status" value="1"/>
</dbReference>
<feature type="domain" description="LTD" evidence="5">
    <location>
        <begin position="657"/>
        <end position="775"/>
    </location>
</feature>
<dbReference type="Proteomes" id="UP000245119">
    <property type="component" value="Linkage Group LG3"/>
</dbReference>
<dbReference type="Pfam" id="PF00932">
    <property type="entry name" value="LTD"/>
    <property type="match status" value="1"/>
</dbReference>
<evidence type="ECO:0000259" key="5">
    <source>
        <dbReference type="PROSITE" id="PS51841"/>
    </source>
</evidence>
<organism evidence="6 7">
    <name type="scientific">Pomacea canaliculata</name>
    <name type="common">Golden apple snail</name>
    <dbReference type="NCBI Taxonomy" id="400727"/>
    <lineage>
        <taxon>Eukaryota</taxon>
        <taxon>Metazoa</taxon>
        <taxon>Spiralia</taxon>
        <taxon>Lophotrochozoa</taxon>
        <taxon>Mollusca</taxon>
        <taxon>Gastropoda</taxon>
        <taxon>Caenogastropoda</taxon>
        <taxon>Architaenioglossa</taxon>
        <taxon>Ampullarioidea</taxon>
        <taxon>Ampullariidae</taxon>
        <taxon>Pomacea</taxon>
    </lineage>
</organism>
<evidence type="ECO:0000256" key="4">
    <source>
        <dbReference type="SAM" id="MobiDB-lite"/>
    </source>
</evidence>
<keyword evidence="2 3" id="KW-0175">Coiled coil</keyword>
<evidence type="ECO:0000313" key="6">
    <source>
        <dbReference type="EMBL" id="PVD33197.1"/>
    </source>
</evidence>
<feature type="compositionally biased region" description="Basic and acidic residues" evidence="4">
    <location>
        <begin position="782"/>
        <end position="805"/>
    </location>
</feature>